<name>A0A0E9W4S6_ANGAN</name>
<proteinExistence type="predicted"/>
<organism evidence="1">
    <name type="scientific">Anguilla anguilla</name>
    <name type="common">European freshwater eel</name>
    <name type="synonym">Muraena anguilla</name>
    <dbReference type="NCBI Taxonomy" id="7936"/>
    <lineage>
        <taxon>Eukaryota</taxon>
        <taxon>Metazoa</taxon>
        <taxon>Chordata</taxon>
        <taxon>Craniata</taxon>
        <taxon>Vertebrata</taxon>
        <taxon>Euteleostomi</taxon>
        <taxon>Actinopterygii</taxon>
        <taxon>Neopterygii</taxon>
        <taxon>Teleostei</taxon>
        <taxon>Anguilliformes</taxon>
        <taxon>Anguillidae</taxon>
        <taxon>Anguilla</taxon>
    </lineage>
</organism>
<reference evidence="1" key="2">
    <citation type="journal article" date="2015" name="Fish Shellfish Immunol.">
        <title>Early steps in the European eel (Anguilla anguilla)-Vibrio vulnificus interaction in the gills: Role of the RtxA13 toxin.</title>
        <authorList>
            <person name="Callol A."/>
            <person name="Pajuelo D."/>
            <person name="Ebbesson L."/>
            <person name="Teles M."/>
            <person name="MacKenzie S."/>
            <person name="Amaro C."/>
        </authorList>
    </citation>
    <scope>NUCLEOTIDE SEQUENCE</scope>
</reference>
<protein>
    <submittedName>
        <fullName evidence="1">Uncharacterized protein</fullName>
    </submittedName>
</protein>
<sequence length="51" mass="5741">MHCLTAEQTQYAVSAVILFKCTREGVSQRRLWIPVLYGGQPKGFSHTCTNL</sequence>
<accession>A0A0E9W4S6</accession>
<dbReference type="AlphaFoldDB" id="A0A0E9W4S6"/>
<reference evidence="1" key="1">
    <citation type="submission" date="2014-11" db="EMBL/GenBank/DDBJ databases">
        <authorList>
            <person name="Amaro Gonzalez C."/>
        </authorList>
    </citation>
    <scope>NUCLEOTIDE SEQUENCE</scope>
</reference>
<dbReference type="EMBL" id="GBXM01023230">
    <property type="protein sequence ID" value="JAH85347.1"/>
    <property type="molecule type" value="Transcribed_RNA"/>
</dbReference>
<evidence type="ECO:0000313" key="1">
    <source>
        <dbReference type="EMBL" id="JAH85347.1"/>
    </source>
</evidence>